<sequence length="184" mass="20449">MKKVIITLFAAFLAFNLTAQEAFTTDDMVLNLGVGFGWYGYGYGATSLPALSISLEKGIKELDFGTLGIGGIVGYKHATYNWLTGYDWSWTDYVVAARGSLHVDLLDIDKLDTYGGVALGIRAETWKYYTYDINTNYRNVKESTIHPLFAFYAGGRYYFTEKFAAFGELGYGLGYFTIGASLKL</sequence>
<gene>
    <name evidence="1" type="ORF">SDC9_26481</name>
</gene>
<accession>A0A644UNK9</accession>
<evidence type="ECO:0000313" key="1">
    <source>
        <dbReference type="EMBL" id="MPL80580.1"/>
    </source>
</evidence>
<name>A0A644UNK9_9ZZZZ</name>
<dbReference type="AlphaFoldDB" id="A0A644UNK9"/>
<organism evidence="1">
    <name type="scientific">bioreactor metagenome</name>
    <dbReference type="NCBI Taxonomy" id="1076179"/>
    <lineage>
        <taxon>unclassified sequences</taxon>
        <taxon>metagenomes</taxon>
        <taxon>ecological metagenomes</taxon>
    </lineage>
</organism>
<evidence type="ECO:0008006" key="2">
    <source>
        <dbReference type="Google" id="ProtNLM"/>
    </source>
</evidence>
<reference evidence="1" key="1">
    <citation type="submission" date="2019-08" db="EMBL/GenBank/DDBJ databases">
        <authorList>
            <person name="Kucharzyk K."/>
            <person name="Murdoch R.W."/>
            <person name="Higgins S."/>
            <person name="Loffler F."/>
        </authorList>
    </citation>
    <scope>NUCLEOTIDE SEQUENCE</scope>
</reference>
<proteinExistence type="predicted"/>
<dbReference type="EMBL" id="VSSQ01000139">
    <property type="protein sequence ID" value="MPL80580.1"/>
    <property type="molecule type" value="Genomic_DNA"/>
</dbReference>
<comment type="caution">
    <text evidence="1">The sequence shown here is derived from an EMBL/GenBank/DDBJ whole genome shotgun (WGS) entry which is preliminary data.</text>
</comment>
<protein>
    <recommendedName>
        <fullName evidence="2">Outer membrane protein beta-barrel domain-containing protein</fullName>
    </recommendedName>
</protein>